<proteinExistence type="predicted"/>
<gene>
    <name evidence="2" type="ORF">SNE40_003389</name>
</gene>
<feature type="compositionally biased region" description="Basic and acidic residues" evidence="1">
    <location>
        <begin position="163"/>
        <end position="176"/>
    </location>
</feature>
<comment type="caution">
    <text evidence="2">The sequence shown here is derived from an EMBL/GenBank/DDBJ whole genome shotgun (WGS) entry which is preliminary data.</text>
</comment>
<organism evidence="2 3">
    <name type="scientific">Patella caerulea</name>
    <name type="common">Rayed Mediterranean limpet</name>
    <dbReference type="NCBI Taxonomy" id="87958"/>
    <lineage>
        <taxon>Eukaryota</taxon>
        <taxon>Metazoa</taxon>
        <taxon>Spiralia</taxon>
        <taxon>Lophotrochozoa</taxon>
        <taxon>Mollusca</taxon>
        <taxon>Gastropoda</taxon>
        <taxon>Patellogastropoda</taxon>
        <taxon>Patelloidea</taxon>
        <taxon>Patellidae</taxon>
        <taxon>Patella</taxon>
    </lineage>
</organism>
<feature type="compositionally biased region" description="Polar residues" evidence="1">
    <location>
        <begin position="196"/>
        <end position="208"/>
    </location>
</feature>
<protein>
    <submittedName>
        <fullName evidence="2">Uncharacterized protein</fullName>
    </submittedName>
</protein>
<evidence type="ECO:0000256" key="1">
    <source>
        <dbReference type="SAM" id="MobiDB-lite"/>
    </source>
</evidence>
<dbReference type="EMBL" id="JAZGQO010000002">
    <property type="protein sequence ID" value="KAK6191797.1"/>
    <property type="molecule type" value="Genomic_DNA"/>
</dbReference>
<sequence length="238" mass="25662">MHGLRYVTLVCSDLQAGNIPHMIRLGERRVLMLVTAPRRLHLCLRCNCIGLVSANFLQGRQDLTSQPLFTEILDGTRSPSQAVDCQFETEGDKNEEHVESNDETEKMRKEPDSDSSDSECGNLMIDKSRSEEYNSVVGGAESDVMGTNSVVGEADNYMEGSDIESRDAGDKSRKVGDSGTNSVGGGTDNCMEDSGSHSTKSNGWNTSVGVKRGGDFQEVEGSSKAKKGAEGRGTGKKK</sequence>
<name>A0AAN8K7V5_PATCE</name>
<feature type="region of interest" description="Disordered" evidence="1">
    <location>
        <begin position="89"/>
        <end position="238"/>
    </location>
</feature>
<accession>A0AAN8K7V5</accession>
<evidence type="ECO:0000313" key="3">
    <source>
        <dbReference type="Proteomes" id="UP001347796"/>
    </source>
</evidence>
<reference evidence="2 3" key="1">
    <citation type="submission" date="2024-01" db="EMBL/GenBank/DDBJ databases">
        <title>The genome of the rayed Mediterranean limpet Patella caerulea (Linnaeus, 1758).</title>
        <authorList>
            <person name="Anh-Thu Weber A."/>
            <person name="Halstead-Nussloch G."/>
        </authorList>
    </citation>
    <scope>NUCLEOTIDE SEQUENCE [LARGE SCALE GENOMIC DNA]</scope>
    <source>
        <strain evidence="2">AATW-2023a</strain>
        <tissue evidence="2">Whole specimen</tissue>
    </source>
</reference>
<keyword evidence="3" id="KW-1185">Reference proteome</keyword>
<dbReference type="Proteomes" id="UP001347796">
    <property type="component" value="Unassembled WGS sequence"/>
</dbReference>
<feature type="compositionally biased region" description="Basic and acidic residues" evidence="1">
    <location>
        <begin position="90"/>
        <end position="112"/>
    </location>
</feature>
<dbReference type="AlphaFoldDB" id="A0AAN8K7V5"/>
<evidence type="ECO:0000313" key="2">
    <source>
        <dbReference type="EMBL" id="KAK6191797.1"/>
    </source>
</evidence>
<feature type="compositionally biased region" description="Basic and acidic residues" evidence="1">
    <location>
        <begin position="221"/>
        <end position="230"/>
    </location>
</feature>